<comment type="catalytic activity">
    <reaction evidence="15">
        <text>(2R,3R)-2,3-dihydroxy-3-methylpentanoate = (S)-3-methyl-2-oxopentanoate + H2O</text>
        <dbReference type="Rhea" id="RHEA:27694"/>
        <dbReference type="ChEBI" id="CHEBI:15377"/>
        <dbReference type="ChEBI" id="CHEBI:35146"/>
        <dbReference type="ChEBI" id="CHEBI:49258"/>
        <dbReference type="EC" id="4.2.1.9"/>
    </reaction>
</comment>
<dbReference type="FunFam" id="3.50.30.80:FF:000001">
    <property type="entry name" value="Dihydroxy-acid dehydratase"/>
    <property type="match status" value="1"/>
</dbReference>
<evidence type="ECO:0000256" key="13">
    <source>
        <dbReference type="ARBA" id="ARBA00029437"/>
    </source>
</evidence>
<keyword evidence="5 15" id="KW-0479">Metal-binding</keyword>
<dbReference type="EMBL" id="AM884391">
    <property type="protein sequence ID" value="CAP05014.1"/>
    <property type="molecule type" value="Genomic_DNA"/>
</dbReference>
<feature type="domain" description="Dihydroxy-acid/6-phosphogluconate dehydratase C-terminal" evidence="17">
    <location>
        <begin position="368"/>
        <end position="556"/>
    </location>
</feature>
<keyword evidence="3 15" id="KW-0028">Amino-acid biosynthesis</keyword>
<comment type="cofactor">
    <cofactor evidence="1 15">
        <name>Mg(2+)</name>
        <dbReference type="ChEBI" id="CHEBI:18420"/>
    </cofactor>
</comment>
<keyword evidence="9 15" id="KW-0456">Lyase</keyword>
<accession>A7WPU4</accession>
<dbReference type="PROSITE" id="PS00886">
    <property type="entry name" value="ILVD_EDD_1"/>
    <property type="match status" value="1"/>
</dbReference>
<evidence type="ECO:0000259" key="16">
    <source>
        <dbReference type="Pfam" id="PF00920"/>
    </source>
</evidence>
<comment type="cofactor">
    <cofactor evidence="15">
        <name>[2Fe-2S] cluster</name>
        <dbReference type="ChEBI" id="CHEBI:190135"/>
    </cofactor>
    <text evidence="15">Binds 1 [2Fe-2S] cluster per subunit. This cluster acts as a Lewis acid cofactor.</text>
</comment>
<dbReference type="Gene3D" id="3.50.30.80">
    <property type="entry name" value="IlvD/EDD C-terminal domain-like"/>
    <property type="match status" value="1"/>
</dbReference>
<evidence type="ECO:0000256" key="9">
    <source>
        <dbReference type="ARBA" id="ARBA00023239"/>
    </source>
</evidence>
<evidence type="ECO:0000256" key="10">
    <source>
        <dbReference type="ARBA" id="ARBA00023304"/>
    </source>
</evidence>
<evidence type="ECO:0000256" key="8">
    <source>
        <dbReference type="ARBA" id="ARBA00023014"/>
    </source>
</evidence>
<evidence type="ECO:0000313" key="18">
    <source>
        <dbReference type="EMBL" id="CAP05014.1"/>
    </source>
</evidence>
<dbReference type="SUPFAM" id="SSF52016">
    <property type="entry name" value="LeuD/IlvD-like"/>
    <property type="match status" value="1"/>
</dbReference>
<evidence type="ECO:0000256" key="3">
    <source>
        <dbReference type="ARBA" id="ARBA00022605"/>
    </source>
</evidence>
<dbReference type="GO" id="GO:0004160">
    <property type="term" value="F:dihydroxy-acid dehydratase activity"/>
    <property type="evidence" value="ECO:0007669"/>
    <property type="project" value="UniProtKB-UniRule"/>
</dbReference>
<feature type="binding site" evidence="15">
    <location>
        <position position="449"/>
    </location>
    <ligand>
        <name>Mg(2+)</name>
        <dbReference type="ChEBI" id="CHEBI:18420"/>
    </ligand>
</feature>
<comment type="similarity">
    <text evidence="2 15">Belongs to the IlvD/Edd family.</text>
</comment>
<feature type="binding site" evidence="15">
    <location>
        <position position="52"/>
    </location>
    <ligand>
        <name>[2Fe-2S] cluster</name>
        <dbReference type="ChEBI" id="CHEBI:190135"/>
    </ligand>
</feature>
<evidence type="ECO:0000259" key="17">
    <source>
        <dbReference type="Pfam" id="PF24877"/>
    </source>
</evidence>
<dbReference type="GO" id="GO:0009097">
    <property type="term" value="P:isoleucine biosynthetic process"/>
    <property type="evidence" value="ECO:0007669"/>
    <property type="project" value="UniProtKB-UniRule"/>
</dbReference>
<dbReference type="InterPro" id="IPR000581">
    <property type="entry name" value="ILV_EDD_N"/>
</dbReference>
<evidence type="ECO:0000256" key="5">
    <source>
        <dbReference type="ARBA" id="ARBA00022723"/>
    </source>
</evidence>
<protein>
    <recommendedName>
        <fullName evidence="14 15">Dihydroxy-acid dehydratase</fullName>
        <shortName evidence="15">DAD</shortName>
        <ecNumber evidence="14 15">4.2.1.9</ecNumber>
    </recommendedName>
</protein>
<keyword evidence="7 15" id="KW-0408">Iron</keyword>
<dbReference type="SUPFAM" id="SSF143975">
    <property type="entry name" value="IlvD/EDD N-terminal domain-like"/>
    <property type="match status" value="1"/>
</dbReference>
<keyword evidence="4 15" id="KW-0001">2Fe-2S</keyword>
<dbReference type="PANTHER" id="PTHR21000">
    <property type="entry name" value="DIHYDROXY-ACID DEHYDRATASE DAD"/>
    <property type="match status" value="1"/>
</dbReference>
<evidence type="ECO:0000256" key="7">
    <source>
        <dbReference type="ARBA" id="ARBA00023004"/>
    </source>
</evidence>
<comment type="catalytic activity">
    <reaction evidence="11">
        <text>(2R)-2,3-dihydroxy-3-methylbutanoate = 3-methyl-2-oxobutanoate + H2O</text>
        <dbReference type="Rhea" id="RHEA:24809"/>
        <dbReference type="ChEBI" id="CHEBI:11851"/>
        <dbReference type="ChEBI" id="CHEBI:15377"/>
        <dbReference type="ChEBI" id="CHEBI:49072"/>
        <dbReference type="EC" id="4.2.1.9"/>
    </reaction>
    <physiologicalReaction direction="left-to-right" evidence="11">
        <dbReference type="Rhea" id="RHEA:24810"/>
    </physiologicalReaction>
</comment>
<evidence type="ECO:0000256" key="4">
    <source>
        <dbReference type="ARBA" id="ARBA00022714"/>
    </source>
</evidence>
<dbReference type="InterPro" id="IPR004404">
    <property type="entry name" value="DihydroxyA_deHydtase"/>
</dbReference>
<dbReference type="InterPro" id="IPR037237">
    <property type="entry name" value="IlvD/EDD_N"/>
</dbReference>
<dbReference type="NCBIfam" id="NF002068">
    <property type="entry name" value="PRK00911.1"/>
    <property type="match status" value="1"/>
</dbReference>
<dbReference type="Pfam" id="PF24877">
    <property type="entry name" value="ILV_EDD_C"/>
    <property type="match status" value="1"/>
</dbReference>
<dbReference type="GO" id="GO:0009099">
    <property type="term" value="P:L-valine biosynthetic process"/>
    <property type="evidence" value="ECO:0007669"/>
    <property type="project" value="UniProtKB-UniRule"/>
</dbReference>
<evidence type="ECO:0000256" key="6">
    <source>
        <dbReference type="ARBA" id="ARBA00022842"/>
    </source>
</evidence>
<evidence type="ECO:0000256" key="2">
    <source>
        <dbReference type="ARBA" id="ARBA00006486"/>
    </source>
</evidence>
<dbReference type="NCBIfam" id="TIGR00110">
    <property type="entry name" value="ilvD"/>
    <property type="match status" value="1"/>
</dbReference>
<evidence type="ECO:0000256" key="11">
    <source>
        <dbReference type="ARBA" id="ARBA00029304"/>
    </source>
</evidence>
<comment type="pathway">
    <text evidence="13 15">Amino-acid biosynthesis; L-isoleucine biosynthesis; L-isoleucine from 2-oxobutanoate: step 3/4.</text>
</comment>
<dbReference type="HAMAP" id="MF_00012">
    <property type="entry name" value="IlvD"/>
    <property type="match status" value="1"/>
</dbReference>
<dbReference type="InterPro" id="IPR050165">
    <property type="entry name" value="DHAD_IlvD/Edd"/>
</dbReference>
<gene>
    <name evidence="15 18" type="primary">ilvD</name>
</gene>
<keyword evidence="8 15" id="KW-0411">Iron-sulfur</keyword>
<dbReference type="AlphaFoldDB" id="A7WPU4"/>
<dbReference type="UniPathway" id="UPA00049">
    <property type="reaction ID" value="UER00061"/>
</dbReference>
<dbReference type="RefSeq" id="WP_014126701.1">
    <property type="nucleotide sequence ID" value="NC_016070.1"/>
</dbReference>
<feature type="domain" description="Dihydroxy-acid/6-phosphogluconate dehydratase N-terminal" evidence="16">
    <location>
        <begin position="37"/>
        <end position="352"/>
    </location>
</feature>
<dbReference type="GO" id="GO:0000287">
    <property type="term" value="F:magnesium ion binding"/>
    <property type="evidence" value="ECO:0007669"/>
    <property type="project" value="UniProtKB-UniRule"/>
</dbReference>
<dbReference type="InterPro" id="IPR056740">
    <property type="entry name" value="ILV_EDD_C"/>
</dbReference>
<dbReference type="OMA" id="PFGRYVM"/>
<evidence type="ECO:0000256" key="1">
    <source>
        <dbReference type="ARBA" id="ARBA00001946"/>
    </source>
</evidence>
<dbReference type="InterPro" id="IPR020558">
    <property type="entry name" value="DiOHA_6PGluconate_deHydtase_CS"/>
</dbReference>
<feature type="binding site" evidence="15">
    <location>
        <position position="126"/>
    </location>
    <ligand>
        <name>Mg(2+)</name>
        <dbReference type="ChEBI" id="CHEBI:18420"/>
    </ligand>
</feature>
<comment type="subunit">
    <text evidence="15">Homodimer.</text>
</comment>
<feature type="active site" description="Proton acceptor" evidence="15">
    <location>
        <position position="475"/>
    </location>
</feature>
<dbReference type="Pfam" id="PF00920">
    <property type="entry name" value="ILVD_EDD_N"/>
    <property type="match status" value="1"/>
</dbReference>
<dbReference type="EC" id="4.2.1.9" evidence="14 15"/>
<dbReference type="PROSITE" id="PS00887">
    <property type="entry name" value="ILVD_EDD_2"/>
    <property type="match status" value="1"/>
</dbReference>
<feature type="modified residue" description="N6-carboxylysine" evidence="15">
    <location>
        <position position="127"/>
    </location>
</feature>
<keyword evidence="6 15" id="KW-0460">Magnesium</keyword>
<evidence type="ECO:0000256" key="15">
    <source>
        <dbReference type="HAMAP-Rule" id="MF_00012"/>
    </source>
</evidence>
<sequence>MSVKIKIRSPKWYEGLDNVSHRSYLRAIGFSDEDFAKPLMAVVAAWSELGPCNYHTLEIAKYVKEGVKEAGGVALTAPTIVVNDGINMGTPGMRYSLISRDLIADSIEAQINSHGVDGWVGIGGCDKTQPGIMMAMVRLNIPAVYLYGGSAEAGWLGDRELTVEDAFEAVGAYAAGKITEEDLKRYEYSVFPTYGTCQGLFTANTMAMLGEALGLSLLGSASPPATTGRRRAYAVESGRALLKIAELGIRPRHIVTYDAIYNAAVTLFATAGSTNAILHLLAIAHEAGVKFTLKDFDEISRRVPVIAALRPAGPYAMQDLDRIGGVPRLLKKLYKAGLLRGDVLTVHGETLGKLLEKWQPPTVPETGILFELDKPYKAHSGIRILWGNLAPNGAVMKIGASDVLKFEGKAIVFNGEAEAFKAVYNGEIKPGQVVVIRYEGPKGAPGMPEMLKVTAAIVGAGLGDSVALVTDGRFSGATRGIMVGHVAPEAAVGGPIALVEDGDRIIIDGDAGILKLDIAEEELERRRKGWLPPKPNYVGGLLAKYASLVSQADKGAVTTPEPLQVDY</sequence>
<feature type="binding site" description="via carbamate group" evidence="15">
    <location>
        <position position="127"/>
    </location>
    <ligand>
        <name>Mg(2+)</name>
        <dbReference type="ChEBI" id="CHEBI:18420"/>
    </ligand>
</feature>
<dbReference type="UniPathway" id="UPA00047">
    <property type="reaction ID" value="UER00057"/>
</dbReference>
<reference evidence="18" key="1">
    <citation type="submission" date="2007-09" db="EMBL/GenBank/DDBJ databases">
        <title>Regulation of the central carbohydrate metabolism of the hyperthermophilic crenarchaeote Thermoproteus tenax.</title>
        <authorList>
            <person name="Zaparty M."/>
        </authorList>
    </citation>
    <scope>NUCLEOTIDE SEQUENCE</scope>
    <source>
        <strain evidence="18">Kra1</strain>
    </source>
</reference>
<dbReference type="GeneID" id="11261682"/>
<comment type="function">
    <text evidence="15">Functions in the biosynthesis of branched-chain amino acids. Catalyzes the dehydration of (2R,3R)-2,3-dihydroxy-3-methylpentanoate (2,3-dihydroxy-3-methylvalerate) into 2-oxo-3-methylpentanoate (2-oxo-3-methylvalerate) and of (2R)-2,3-dihydroxy-3-methylbutanoate (2,3-dihydroxyisovalerate) into 2-oxo-3-methylbutanoate (2-oxoisovalerate), the penultimate precursor to L-isoleucine and L-valine, respectively.</text>
</comment>
<comment type="pathway">
    <text evidence="12 15">Amino-acid biosynthesis; L-valine biosynthesis; L-valine from pyruvate: step 3/4.</text>
</comment>
<comment type="caution">
    <text evidence="15">Lacks conserved residue(s) required for the propagation of feature annotation.</text>
</comment>
<feature type="binding site" evidence="15">
    <location>
        <position position="84"/>
    </location>
    <ligand>
        <name>Mg(2+)</name>
        <dbReference type="ChEBI" id="CHEBI:18420"/>
    </ligand>
</feature>
<organism evidence="18">
    <name type="scientific">Thermoproteus tenax</name>
    <dbReference type="NCBI Taxonomy" id="2271"/>
    <lineage>
        <taxon>Archaea</taxon>
        <taxon>Thermoproteota</taxon>
        <taxon>Thermoprotei</taxon>
        <taxon>Thermoproteales</taxon>
        <taxon>Thermoproteaceae</taxon>
        <taxon>Thermoproteus</taxon>
    </lineage>
</organism>
<evidence type="ECO:0000256" key="14">
    <source>
        <dbReference type="ARBA" id="ARBA00029490"/>
    </source>
</evidence>
<keyword evidence="10 15" id="KW-0100">Branched-chain amino acid biosynthesis</keyword>
<proteinExistence type="inferred from homology"/>
<dbReference type="GO" id="GO:0051537">
    <property type="term" value="F:2 iron, 2 sulfur cluster binding"/>
    <property type="evidence" value="ECO:0007669"/>
    <property type="project" value="UniProtKB-UniRule"/>
</dbReference>
<dbReference type="PANTHER" id="PTHR21000:SF5">
    <property type="entry name" value="DIHYDROXY-ACID DEHYDRATASE, MITOCHONDRIAL"/>
    <property type="match status" value="1"/>
</dbReference>
<evidence type="ECO:0000256" key="12">
    <source>
        <dbReference type="ARBA" id="ARBA00029436"/>
    </source>
</evidence>
<name>A7WPU4_THETE</name>
<dbReference type="InterPro" id="IPR042096">
    <property type="entry name" value="Dihydro-acid_dehy_C"/>
</dbReference>